<dbReference type="AlphaFoldDB" id="F9FCN1"/>
<gene>
    <name evidence="1" type="ORF">FOXB_04159</name>
</gene>
<dbReference type="EMBL" id="AFQF01001342">
    <property type="protein sequence ID" value="EGU85326.1"/>
    <property type="molecule type" value="Genomic_DNA"/>
</dbReference>
<reference evidence="1" key="1">
    <citation type="journal article" date="2012" name="Mol. Plant Microbe Interact.">
        <title>A highly conserved effector in Fusarium oxysporum is required for full virulence on Arabidopsis.</title>
        <authorList>
            <person name="Thatcher L.F."/>
            <person name="Gardiner D.M."/>
            <person name="Kazan K."/>
            <person name="Manners J."/>
        </authorList>
    </citation>
    <scope>NUCLEOTIDE SEQUENCE [LARGE SCALE GENOMIC DNA]</scope>
    <source>
        <strain evidence="1">Fo5176</strain>
    </source>
</reference>
<accession>F9FCN1</accession>
<comment type="caution">
    <text evidence="1">The sequence shown here is derived from an EMBL/GenBank/DDBJ whole genome shotgun (WGS) entry which is preliminary data.</text>
</comment>
<sequence length="33" mass="3759">MSYRLDTHVLTVDANAIHKVDIGNLANPYSMWI</sequence>
<organism evidence="1">
    <name type="scientific">Fusarium oxysporum (strain Fo5176)</name>
    <name type="common">Fusarium vascular wilt</name>
    <dbReference type="NCBI Taxonomy" id="660025"/>
    <lineage>
        <taxon>Eukaryota</taxon>
        <taxon>Fungi</taxon>
        <taxon>Dikarya</taxon>
        <taxon>Ascomycota</taxon>
        <taxon>Pezizomycotina</taxon>
        <taxon>Sordariomycetes</taxon>
        <taxon>Hypocreomycetidae</taxon>
        <taxon>Hypocreales</taxon>
        <taxon>Nectriaceae</taxon>
        <taxon>Fusarium</taxon>
        <taxon>Fusarium oxysporum species complex</taxon>
    </lineage>
</organism>
<evidence type="ECO:0000313" key="1">
    <source>
        <dbReference type="EMBL" id="EGU85326.1"/>
    </source>
</evidence>
<name>F9FCN1_FUSOF</name>
<feature type="non-terminal residue" evidence="1">
    <location>
        <position position="33"/>
    </location>
</feature>
<protein>
    <submittedName>
        <fullName evidence="1">Uncharacterized protein</fullName>
    </submittedName>
</protein>
<proteinExistence type="predicted"/>